<gene>
    <name evidence="1" type="ORF">PLEPLA_LOCUS17013</name>
</gene>
<protein>
    <submittedName>
        <fullName evidence="1">Uncharacterized protein</fullName>
    </submittedName>
</protein>
<proteinExistence type="predicted"/>
<sequence length="117" mass="13220">MPSHVPRLKCDRRDLPNMKVGVALSLPGPTLQLSAQVIESKHRRLSIEGTRTPRMSCLLELLRVHILRLSSCDASLGFVFQETDSFPGDPKFRRRSSAPQRCRGLARLLPLHLPIDR</sequence>
<evidence type="ECO:0000313" key="2">
    <source>
        <dbReference type="Proteomes" id="UP001153269"/>
    </source>
</evidence>
<comment type="caution">
    <text evidence="1">The sequence shown here is derived from an EMBL/GenBank/DDBJ whole genome shotgun (WGS) entry which is preliminary data.</text>
</comment>
<dbReference type="Proteomes" id="UP001153269">
    <property type="component" value="Unassembled WGS sequence"/>
</dbReference>
<evidence type="ECO:0000313" key="1">
    <source>
        <dbReference type="EMBL" id="CAB1429038.1"/>
    </source>
</evidence>
<accession>A0A9N7UC72</accession>
<dbReference type="AlphaFoldDB" id="A0A9N7UC72"/>
<dbReference type="EMBL" id="CADEAL010001112">
    <property type="protein sequence ID" value="CAB1429038.1"/>
    <property type="molecule type" value="Genomic_DNA"/>
</dbReference>
<name>A0A9N7UC72_PLEPL</name>
<organism evidence="1 2">
    <name type="scientific">Pleuronectes platessa</name>
    <name type="common">European plaice</name>
    <dbReference type="NCBI Taxonomy" id="8262"/>
    <lineage>
        <taxon>Eukaryota</taxon>
        <taxon>Metazoa</taxon>
        <taxon>Chordata</taxon>
        <taxon>Craniata</taxon>
        <taxon>Vertebrata</taxon>
        <taxon>Euteleostomi</taxon>
        <taxon>Actinopterygii</taxon>
        <taxon>Neopterygii</taxon>
        <taxon>Teleostei</taxon>
        <taxon>Neoteleostei</taxon>
        <taxon>Acanthomorphata</taxon>
        <taxon>Carangaria</taxon>
        <taxon>Pleuronectiformes</taxon>
        <taxon>Pleuronectoidei</taxon>
        <taxon>Pleuronectidae</taxon>
        <taxon>Pleuronectes</taxon>
    </lineage>
</organism>
<reference evidence="1" key="1">
    <citation type="submission" date="2020-03" db="EMBL/GenBank/DDBJ databases">
        <authorList>
            <person name="Weist P."/>
        </authorList>
    </citation>
    <scope>NUCLEOTIDE SEQUENCE</scope>
</reference>
<keyword evidence="2" id="KW-1185">Reference proteome</keyword>